<feature type="domain" description="Carboxylesterase type B" evidence="5">
    <location>
        <begin position="15"/>
        <end position="583"/>
    </location>
</feature>
<dbReference type="EMBL" id="DS268714">
    <property type="protein sequence ID" value="EFO99333.1"/>
    <property type="molecule type" value="Genomic_DNA"/>
</dbReference>
<dbReference type="PANTHER" id="PTHR45029">
    <property type="entry name" value="CARBOXYLIC ESTER HYDROLASE-RELATED"/>
    <property type="match status" value="1"/>
</dbReference>
<evidence type="ECO:0000313" key="6">
    <source>
        <dbReference type="EMBL" id="EFO99333.1"/>
    </source>
</evidence>
<keyword evidence="7" id="KW-1185">Reference proteome</keyword>
<dbReference type="InterPro" id="IPR029058">
    <property type="entry name" value="AB_hydrolase_fold"/>
</dbReference>
<dbReference type="AlphaFoldDB" id="E3NIT9"/>
<dbReference type="PANTHER" id="PTHR45029:SF2">
    <property type="entry name" value="CARBOXYLIC ESTER HYDROLASE"/>
    <property type="match status" value="1"/>
</dbReference>
<evidence type="ECO:0000313" key="7">
    <source>
        <dbReference type="Proteomes" id="UP000008281"/>
    </source>
</evidence>
<dbReference type="InterPro" id="IPR043187">
    <property type="entry name" value="CM06B1-like"/>
</dbReference>
<dbReference type="STRING" id="31234.E3NIT9"/>
<proteinExistence type="inferred from homology"/>
<dbReference type="ESTHER" id="caere-e3nit9">
    <property type="family name" value="Carb_B_Nematoda"/>
</dbReference>
<gene>
    <name evidence="6" type="ORF">CRE_15753</name>
</gene>
<keyword evidence="3 4" id="KW-0378">Hydrolase</keyword>
<dbReference type="Proteomes" id="UP000008281">
    <property type="component" value="Unassembled WGS sequence"/>
</dbReference>
<dbReference type="PROSITE" id="PS00122">
    <property type="entry name" value="CARBOXYLESTERASE_B_1"/>
    <property type="match status" value="1"/>
</dbReference>
<comment type="similarity">
    <text evidence="1 4">Belongs to the type-B carboxylesterase/lipase family.</text>
</comment>
<reference evidence="6" key="1">
    <citation type="submission" date="2007-07" db="EMBL/GenBank/DDBJ databases">
        <title>PCAP assembly of the Caenorhabditis remanei genome.</title>
        <authorList>
            <consortium name="The Caenorhabditis remanei Sequencing Consortium"/>
            <person name="Wilson R.K."/>
        </authorList>
    </citation>
    <scope>NUCLEOTIDE SEQUENCE [LARGE SCALE GENOMIC DNA]</scope>
    <source>
        <strain evidence="6">PB4641</strain>
    </source>
</reference>
<accession>E3NIT9</accession>
<dbReference type="InterPro" id="IPR002018">
    <property type="entry name" value="CarbesteraseB"/>
</dbReference>
<organism evidence="7">
    <name type="scientific">Caenorhabditis remanei</name>
    <name type="common">Caenorhabditis vulgaris</name>
    <dbReference type="NCBI Taxonomy" id="31234"/>
    <lineage>
        <taxon>Eukaryota</taxon>
        <taxon>Metazoa</taxon>
        <taxon>Ecdysozoa</taxon>
        <taxon>Nematoda</taxon>
        <taxon>Chromadorea</taxon>
        <taxon>Rhabditida</taxon>
        <taxon>Rhabditina</taxon>
        <taxon>Rhabditomorpha</taxon>
        <taxon>Rhabditoidea</taxon>
        <taxon>Rhabditidae</taxon>
        <taxon>Peloderinae</taxon>
        <taxon>Caenorhabditis</taxon>
    </lineage>
</organism>
<sequence length="604" mass="68300">MGGFLSHLKPEKNTEVLDATCGPIRGNIYKHQSTEEILQGEKIVDGYLGIPYAKPPVGNLRFKKPVAADKWSEPLNCHEYGPGCPQAGNFSVVSQNTSVTFISFNTLKLCHDWMVFDEEKCLNLNVFAPRWKSDEFPKGLPVMVYIHGGGFEVGYSAYSHDYSLTGTIPLRDVIVVSINYRLGPLGFLTTGDDVAVGNYGLWDQTLALQWVQDHISSFGGDRDNVTIAGTSAGGISVDLLALSPFSNKLFHRFYAMSGTAYCTFVFRSKHDEAHVCEVFAKYHGYTGNDSQSLLEWYQSQPVEIFKKTFEVPRDFSGFIYFGPNFDGDFFPKPMEELRKEAPKLEAMITIGEYEGLGMIMMNPACPDRHNHLKNLKTAIADAYSPEVTKNHEDVQKKLFDAYTKDVDVTDQGIVVKKLVEVSLSFYSTVQKDIHFEFFQLKLANFERFLGDYMFNSPALETAKSCSANGNNAYLASFDYLMKTESVVNPILGELPFKAATHGSDHPYILGDRITEKFNPTEEDFKVMEMMGTLVSNFVKYGNPNGKNKSGNWEKYNLKQPNKYFKIDYPKSEMRENFQNGRLEVFEEIKKDDIRYQKIILGNIN</sequence>
<evidence type="ECO:0000256" key="1">
    <source>
        <dbReference type="ARBA" id="ARBA00005964"/>
    </source>
</evidence>
<dbReference type="HOGENOM" id="CLU_006586_13_3_1"/>
<dbReference type="InterPro" id="IPR019826">
    <property type="entry name" value="Carboxylesterase_B_AS"/>
</dbReference>
<dbReference type="Pfam" id="PF00135">
    <property type="entry name" value="COesterase"/>
    <property type="match status" value="1"/>
</dbReference>
<dbReference type="Gene3D" id="3.40.50.1820">
    <property type="entry name" value="alpha/beta hydrolase"/>
    <property type="match status" value="1"/>
</dbReference>
<protein>
    <recommendedName>
        <fullName evidence="4">Carboxylic ester hydrolase</fullName>
        <ecNumber evidence="4">3.1.1.-</ecNumber>
    </recommendedName>
</protein>
<keyword evidence="2" id="KW-0719">Serine esterase</keyword>
<dbReference type="OrthoDB" id="3200163at2759"/>
<evidence type="ECO:0000256" key="3">
    <source>
        <dbReference type="ARBA" id="ARBA00022801"/>
    </source>
</evidence>
<evidence type="ECO:0000259" key="5">
    <source>
        <dbReference type="Pfam" id="PF00135"/>
    </source>
</evidence>
<dbReference type="EC" id="3.1.1.-" evidence="4"/>
<evidence type="ECO:0000256" key="4">
    <source>
        <dbReference type="RuleBase" id="RU361235"/>
    </source>
</evidence>
<dbReference type="InParanoid" id="E3NIT9"/>
<dbReference type="eggNOG" id="KOG1516">
    <property type="taxonomic scope" value="Eukaryota"/>
</dbReference>
<evidence type="ECO:0000256" key="2">
    <source>
        <dbReference type="ARBA" id="ARBA00022487"/>
    </source>
</evidence>
<dbReference type="SUPFAM" id="SSF53474">
    <property type="entry name" value="alpha/beta-Hydrolases"/>
    <property type="match status" value="1"/>
</dbReference>
<dbReference type="GO" id="GO:0052689">
    <property type="term" value="F:carboxylic ester hydrolase activity"/>
    <property type="evidence" value="ECO:0007669"/>
    <property type="project" value="UniProtKB-KW"/>
</dbReference>
<name>E3NIT9_CAERE</name>
<dbReference type="OMA" id="FYAMSGT"/>